<keyword evidence="4" id="KW-0812">Transmembrane</keyword>
<dbReference type="AlphaFoldDB" id="A0A5J5K1H0"/>
<evidence type="ECO:0000313" key="7">
    <source>
        <dbReference type="Proteomes" id="UP000327011"/>
    </source>
</evidence>
<dbReference type="RefSeq" id="WP_150935194.1">
    <property type="nucleotide sequence ID" value="NZ_VYTZ01000007.1"/>
</dbReference>
<dbReference type="PANTHER" id="PTHR24421:SF63">
    <property type="entry name" value="SENSOR HISTIDINE KINASE DESK"/>
    <property type="match status" value="1"/>
</dbReference>
<dbReference type="Gene3D" id="3.30.565.10">
    <property type="entry name" value="Histidine kinase-like ATPase, C-terminal domain"/>
    <property type="match status" value="1"/>
</dbReference>
<feature type="transmembrane region" description="Helical" evidence="4">
    <location>
        <begin position="132"/>
        <end position="153"/>
    </location>
</feature>
<dbReference type="CDD" id="cd16917">
    <property type="entry name" value="HATPase_UhpB-NarQ-NarX-like"/>
    <property type="match status" value="1"/>
</dbReference>
<keyword evidence="4" id="KW-0472">Membrane</keyword>
<keyword evidence="2" id="KW-0418">Kinase</keyword>
<dbReference type="GO" id="GO:0000155">
    <property type="term" value="F:phosphorelay sensor kinase activity"/>
    <property type="evidence" value="ECO:0007669"/>
    <property type="project" value="InterPro"/>
</dbReference>
<dbReference type="InterPro" id="IPR011712">
    <property type="entry name" value="Sig_transdc_His_kin_sub3_dim/P"/>
</dbReference>
<keyword evidence="1" id="KW-0808">Transferase</keyword>
<keyword evidence="4" id="KW-1133">Transmembrane helix</keyword>
<organism evidence="6 7">
    <name type="scientific">Microbispora cellulosiformans</name>
    <dbReference type="NCBI Taxonomy" id="2614688"/>
    <lineage>
        <taxon>Bacteria</taxon>
        <taxon>Bacillati</taxon>
        <taxon>Actinomycetota</taxon>
        <taxon>Actinomycetes</taxon>
        <taxon>Streptosporangiales</taxon>
        <taxon>Streptosporangiaceae</taxon>
        <taxon>Microbispora</taxon>
    </lineage>
</organism>
<proteinExistence type="predicted"/>
<protein>
    <recommendedName>
        <fullName evidence="5">Signal transduction histidine kinase subgroup 3 dimerisation and phosphoacceptor domain-containing protein</fullName>
    </recommendedName>
</protein>
<dbReference type="GO" id="GO:0016020">
    <property type="term" value="C:membrane"/>
    <property type="evidence" value="ECO:0007669"/>
    <property type="project" value="InterPro"/>
</dbReference>
<dbReference type="Pfam" id="PF07730">
    <property type="entry name" value="HisKA_3"/>
    <property type="match status" value="1"/>
</dbReference>
<dbReference type="Gene3D" id="1.20.5.1930">
    <property type="match status" value="1"/>
</dbReference>
<dbReference type="InterPro" id="IPR036890">
    <property type="entry name" value="HATPase_C_sf"/>
</dbReference>
<evidence type="ECO:0000259" key="5">
    <source>
        <dbReference type="Pfam" id="PF07730"/>
    </source>
</evidence>
<reference evidence="6 7" key="1">
    <citation type="submission" date="2019-09" db="EMBL/GenBank/DDBJ databases">
        <title>Screening of Novel Bioactive Compounds from Soil-Associated.</title>
        <authorList>
            <person name="Gong X."/>
        </authorList>
    </citation>
    <scope>NUCLEOTIDE SEQUENCE [LARGE SCALE GENOMIC DNA]</scope>
    <source>
        <strain evidence="6 7">Gxj-6</strain>
    </source>
</reference>
<dbReference type="InterPro" id="IPR050482">
    <property type="entry name" value="Sensor_HK_TwoCompSys"/>
</dbReference>
<comment type="caution">
    <text evidence="6">The sequence shown here is derived from an EMBL/GenBank/DDBJ whole genome shotgun (WGS) entry which is preliminary data.</text>
</comment>
<evidence type="ECO:0000256" key="3">
    <source>
        <dbReference type="ARBA" id="ARBA00023012"/>
    </source>
</evidence>
<evidence type="ECO:0000256" key="2">
    <source>
        <dbReference type="ARBA" id="ARBA00022777"/>
    </source>
</evidence>
<feature type="transmembrane region" description="Helical" evidence="4">
    <location>
        <begin position="45"/>
        <end position="64"/>
    </location>
</feature>
<name>A0A5J5K1H0_9ACTN</name>
<dbReference type="PANTHER" id="PTHR24421">
    <property type="entry name" value="NITRATE/NITRITE SENSOR PROTEIN NARX-RELATED"/>
    <property type="match status" value="1"/>
</dbReference>
<feature type="transmembrane region" description="Helical" evidence="4">
    <location>
        <begin position="76"/>
        <end position="96"/>
    </location>
</feature>
<sequence>MNAGIKRARHITFWTLALELVFAWLGPVIQIVVEIRTEGGVGWSRLVLVAVGLPVFSWLFLRVVRAAVDGRPAVREVVVSGALALTMMVLGAVLVADVPGVASAMLPFSWSTLTTTWTAVAVLGVSARTAVALTAGAAGVYVALDFLLLPGVGDQRTDLFFYLPMLALLPYSNRLWLWIYRMIIQVDEGRKAQAELAVTEERLRFARDLHDLVGHSLSAIAVKSELAVKLARAAPDQATEEMTAVRGLAKDALKEIREAVRGYRAIDLSAELGSVRAVLEAANIRCTLDLPERTPPGEAATLLAWVVREGATNTLRHSAATRSRVTLRLTGGTAVLEMVNDGVGEQSAADGGTGLIGLSERLAAAGGSLTARPTGSGEFVLRAVVPATDRAHVLTEAVAR</sequence>
<gene>
    <name evidence="6" type="ORF">F5972_20410</name>
</gene>
<keyword evidence="3" id="KW-0902">Two-component regulatory system</keyword>
<accession>A0A5J5K1H0</accession>
<feature type="domain" description="Signal transduction histidine kinase subgroup 3 dimerisation and phosphoacceptor" evidence="5">
    <location>
        <begin position="201"/>
        <end position="265"/>
    </location>
</feature>
<feature type="transmembrane region" description="Helical" evidence="4">
    <location>
        <begin position="159"/>
        <end position="180"/>
    </location>
</feature>
<evidence type="ECO:0000256" key="4">
    <source>
        <dbReference type="SAM" id="Phobius"/>
    </source>
</evidence>
<dbReference type="EMBL" id="VYTZ01000007">
    <property type="protein sequence ID" value="KAA9376841.1"/>
    <property type="molecule type" value="Genomic_DNA"/>
</dbReference>
<evidence type="ECO:0000313" key="6">
    <source>
        <dbReference type="EMBL" id="KAA9376841.1"/>
    </source>
</evidence>
<dbReference type="SUPFAM" id="SSF55874">
    <property type="entry name" value="ATPase domain of HSP90 chaperone/DNA topoisomerase II/histidine kinase"/>
    <property type="match status" value="1"/>
</dbReference>
<dbReference type="Proteomes" id="UP000327011">
    <property type="component" value="Unassembled WGS sequence"/>
</dbReference>
<evidence type="ECO:0000256" key="1">
    <source>
        <dbReference type="ARBA" id="ARBA00022679"/>
    </source>
</evidence>
<feature type="transmembrane region" description="Helical" evidence="4">
    <location>
        <begin position="108"/>
        <end position="125"/>
    </location>
</feature>
<feature type="transmembrane region" description="Helical" evidence="4">
    <location>
        <begin position="12"/>
        <end position="33"/>
    </location>
</feature>
<keyword evidence="7" id="KW-1185">Reference proteome</keyword>
<dbReference type="GO" id="GO:0046983">
    <property type="term" value="F:protein dimerization activity"/>
    <property type="evidence" value="ECO:0007669"/>
    <property type="project" value="InterPro"/>
</dbReference>